<keyword evidence="4 6" id="KW-0472">Membrane</keyword>
<evidence type="ECO:0000256" key="2">
    <source>
        <dbReference type="ARBA" id="ARBA00022692"/>
    </source>
</evidence>
<dbReference type="EMBL" id="KZ805312">
    <property type="protein sequence ID" value="PVI05780.1"/>
    <property type="molecule type" value="Genomic_DNA"/>
</dbReference>
<evidence type="ECO:0000256" key="4">
    <source>
        <dbReference type="ARBA" id="ARBA00023136"/>
    </source>
</evidence>
<accession>A0A2V1E8Y6</accession>
<dbReference type="AlphaFoldDB" id="A0A2V1E8Y6"/>
<dbReference type="Pfam" id="PF20684">
    <property type="entry name" value="Fung_rhodopsin"/>
    <property type="match status" value="1"/>
</dbReference>
<feature type="transmembrane region" description="Helical" evidence="6">
    <location>
        <begin position="113"/>
        <end position="131"/>
    </location>
</feature>
<dbReference type="InterPro" id="IPR049326">
    <property type="entry name" value="Rhodopsin_dom_fungi"/>
</dbReference>
<keyword evidence="2 6" id="KW-0812">Transmembrane</keyword>
<protein>
    <recommendedName>
        <fullName evidence="7">Rhodopsin domain-containing protein</fullName>
    </recommendedName>
</protein>
<evidence type="ECO:0000313" key="8">
    <source>
        <dbReference type="EMBL" id="PVI05780.1"/>
    </source>
</evidence>
<reference evidence="8 9" key="1">
    <citation type="journal article" date="2018" name="Sci. Rep.">
        <title>Comparative genomics provides insights into the lifestyle and reveals functional heterogeneity of dark septate endophytic fungi.</title>
        <authorList>
            <person name="Knapp D.G."/>
            <person name="Nemeth J.B."/>
            <person name="Barry K."/>
            <person name="Hainaut M."/>
            <person name="Henrissat B."/>
            <person name="Johnson J."/>
            <person name="Kuo A."/>
            <person name="Lim J.H.P."/>
            <person name="Lipzen A."/>
            <person name="Nolan M."/>
            <person name="Ohm R.A."/>
            <person name="Tamas L."/>
            <person name="Grigoriev I.V."/>
            <person name="Spatafora J.W."/>
            <person name="Nagy L.G."/>
            <person name="Kovacs G.M."/>
        </authorList>
    </citation>
    <scope>NUCLEOTIDE SEQUENCE [LARGE SCALE GENOMIC DNA]</scope>
    <source>
        <strain evidence="8 9">DSE2036</strain>
    </source>
</reference>
<dbReference type="Proteomes" id="UP000244855">
    <property type="component" value="Unassembled WGS sequence"/>
</dbReference>
<evidence type="ECO:0000256" key="3">
    <source>
        <dbReference type="ARBA" id="ARBA00022989"/>
    </source>
</evidence>
<dbReference type="GO" id="GO:0016020">
    <property type="term" value="C:membrane"/>
    <property type="evidence" value="ECO:0007669"/>
    <property type="project" value="UniProtKB-SubCell"/>
</dbReference>
<organism evidence="8 9">
    <name type="scientific">Periconia macrospinosa</name>
    <dbReference type="NCBI Taxonomy" id="97972"/>
    <lineage>
        <taxon>Eukaryota</taxon>
        <taxon>Fungi</taxon>
        <taxon>Dikarya</taxon>
        <taxon>Ascomycota</taxon>
        <taxon>Pezizomycotina</taxon>
        <taxon>Dothideomycetes</taxon>
        <taxon>Pleosporomycetidae</taxon>
        <taxon>Pleosporales</taxon>
        <taxon>Massarineae</taxon>
        <taxon>Periconiaceae</taxon>
        <taxon>Periconia</taxon>
    </lineage>
</organism>
<evidence type="ECO:0000256" key="5">
    <source>
        <dbReference type="ARBA" id="ARBA00038359"/>
    </source>
</evidence>
<comment type="similarity">
    <text evidence="5">Belongs to the SAT4 family.</text>
</comment>
<feature type="transmembrane region" description="Helical" evidence="6">
    <location>
        <begin position="143"/>
        <end position="165"/>
    </location>
</feature>
<sequence length="305" mass="34466">MDFSWAFATLEAELGKGYLVHTILWLNVPSGKGPAERARIICLFPQTASVDDYFVLFGSICLVVATGFFHADFESTYLSQAVYLDASIVLKAPAPKLMKAANTHMTYIVTELVFLWTATFAVKFSFLAFFRPLVESVNKRIRIYFWVVVGLTLISWMFVISEPFILCPHFGRKSMKKCAFDREKYFSLTGFVTALDAVTDLMIVIIPILVLRQSKMKLRQKAAIGSFFCLSLVMIATALIRVSKMPGPSAIDTPYEIFWQYMEASIAILMASLTAYRSMFLLKKEKKVTGRANEKTFVFMEKLGS</sequence>
<keyword evidence="9" id="KW-1185">Reference proteome</keyword>
<feature type="transmembrane region" description="Helical" evidence="6">
    <location>
        <begin position="222"/>
        <end position="242"/>
    </location>
</feature>
<evidence type="ECO:0000256" key="6">
    <source>
        <dbReference type="SAM" id="Phobius"/>
    </source>
</evidence>
<name>A0A2V1E8Y6_9PLEO</name>
<feature type="domain" description="Rhodopsin" evidence="7">
    <location>
        <begin position="46"/>
        <end position="280"/>
    </location>
</feature>
<feature type="transmembrane region" description="Helical" evidence="6">
    <location>
        <begin position="257"/>
        <end position="276"/>
    </location>
</feature>
<dbReference type="STRING" id="97972.A0A2V1E8Y6"/>
<evidence type="ECO:0000256" key="1">
    <source>
        <dbReference type="ARBA" id="ARBA00004141"/>
    </source>
</evidence>
<proteinExistence type="inferred from homology"/>
<comment type="subcellular location">
    <subcellularLocation>
        <location evidence="1">Membrane</location>
        <topology evidence="1">Multi-pass membrane protein</topology>
    </subcellularLocation>
</comment>
<keyword evidence="3 6" id="KW-1133">Transmembrane helix</keyword>
<evidence type="ECO:0000259" key="7">
    <source>
        <dbReference type="Pfam" id="PF20684"/>
    </source>
</evidence>
<gene>
    <name evidence="8" type="ORF">DM02DRAFT_684190</name>
</gene>
<dbReference type="InterPro" id="IPR052337">
    <property type="entry name" value="SAT4-like"/>
</dbReference>
<dbReference type="PANTHER" id="PTHR33048:SF92">
    <property type="entry name" value="INTEGRAL MEMBRANE PROTEIN"/>
    <property type="match status" value="1"/>
</dbReference>
<feature type="transmembrane region" description="Helical" evidence="6">
    <location>
        <begin position="53"/>
        <end position="71"/>
    </location>
</feature>
<evidence type="ECO:0000313" key="9">
    <source>
        <dbReference type="Proteomes" id="UP000244855"/>
    </source>
</evidence>
<dbReference type="OrthoDB" id="444631at2759"/>
<dbReference type="PANTHER" id="PTHR33048">
    <property type="entry name" value="PTH11-LIKE INTEGRAL MEMBRANE PROTEIN (AFU_ORTHOLOGUE AFUA_5G11245)"/>
    <property type="match status" value="1"/>
</dbReference>
<feature type="transmembrane region" description="Helical" evidence="6">
    <location>
        <begin position="185"/>
        <end position="210"/>
    </location>
</feature>